<dbReference type="InterPro" id="IPR036397">
    <property type="entry name" value="RNaseH_sf"/>
</dbReference>
<dbReference type="InterPro" id="IPR041577">
    <property type="entry name" value="RT_RNaseH_2"/>
</dbReference>
<protein>
    <submittedName>
        <fullName evidence="5">Uncharacterized protein</fullName>
    </submittedName>
</protein>
<keyword evidence="6" id="KW-1185">Reference proteome</keyword>
<dbReference type="Pfam" id="PF17919">
    <property type="entry name" value="RT_RNaseH_2"/>
    <property type="match status" value="1"/>
</dbReference>
<organism evidence="5 6">
    <name type="scientific">Punica granatum</name>
    <name type="common">Pomegranate</name>
    <dbReference type="NCBI Taxonomy" id="22663"/>
    <lineage>
        <taxon>Eukaryota</taxon>
        <taxon>Viridiplantae</taxon>
        <taxon>Streptophyta</taxon>
        <taxon>Embryophyta</taxon>
        <taxon>Tracheophyta</taxon>
        <taxon>Spermatophyta</taxon>
        <taxon>Magnoliopsida</taxon>
        <taxon>eudicotyledons</taxon>
        <taxon>Gunneridae</taxon>
        <taxon>Pentapetalae</taxon>
        <taxon>rosids</taxon>
        <taxon>malvids</taxon>
        <taxon>Myrtales</taxon>
        <taxon>Lythraceae</taxon>
        <taxon>Punica</taxon>
    </lineage>
</organism>
<dbReference type="PANTHER" id="PTHR48475:SF1">
    <property type="entry name" value="RNASE H TYPE-1 DOMAIN-CONTAINING PROTEIN"/>
    <property type="match status" value="1"/>
</dbReference>
<feature type="region of interest" description="Disordered" evidence="1">
    <location>
        <begin position="891"/>
        <end position="911"/>
    </location>
</feature>
<dbReference type="PANTHER" id="PTHR48475">
    <property type="entry name" value="RIBONUCLEASE H"/>
    <property type="match status" value="1"/>
</dbReference>
<dbReference type="GO" id="GO:0003676">
    <property type="term" value="F:nucleic acid binding"/>
    <property type="evidence" value="ECO:0007669"/>
    <property type="project" value="InterPro"/>
</dbReference>
<proteinExistence type="predicted"/>
<reference evidence="5 6" key="1">
    <citation type="submission" date="2017-11" db="EMBL/GenBank/DDBJ databases">
        <title>De-novo sequencing of pomegranate (Punica granatum L.) genome.</title>
        <authorList>
            <person name="Akparov Z."/>
            <person name="Amiraslanov A."/>
            <person name="Hajiyeva S."/>
            <person name="Abbasov M."/>
            <person name="Kaur K."/>
            <person name="Hamwieh A."/>
            <person name="Solovyev V."/>
            <person name="Salamov A."/>
            <person name="Braich B."/>
            <person name="Kosarev P."/>
            <person name="Mahmoud A."/>
            <person name="Hajiyev E."/>
            <person name="Babayeva S."/>
            <person name="Izzatullayeva V."/>
            <person name="Mammadov A."/>
            <person name="Mammadov A."/>
            <person name="Sharifova S."/>
            <person name="Ojaghi J."/>
            <person name="Eynullazada K."/>
            <person name="Bayramov B."/>
            <person name="Abdulazimova A."/>
            <person name="Shahmuradov I."/>
        </authorList>
    </citation>
    <scope>NUCLEOTIDE SEQUENCE [LARGE SCALE GENOMIC DNA]</scope>
    <source>
        <strain evidence="6">cv. AG2017</strain>
        <tissue evidence="5">Leaf</tissue>
    </source>
</reference>
<dbReference type="Proteomes" id="UP000233551">
    <property type="component" value="Unassembled WGS sequence"/>
</dbReference>
<dbReference type="CDD" id="cd01647">
    <property type="entry name" value="RT_LTR"/>
    <property type="match status" value="1"/>
</dbReference>
<dbReference type="EMBL" id="PGOL01003159">
    <property type="protein sequence ID" value="PKI42443.1"/>
    <property type="molecule type" value="Genomic_DNA"/>
</dbReference>
<dbReference type="GO" id="GO:0004523">
    <property type="term" value="F:RNA-DNA hybrid ribonuclease activity"/>
    <property type="evidence" value="ECO:0007669"/>
    <property type="project" value="InterPro"/>
</dbReference>
<dbReference type="FunFam" id="3.30.70.270:FF:000063">
    <property type="entry name" value="Zinc knuckle domaincontaining protein"/>
    <property type="match status" value="1"/>
</dbReference>
<dbReference type="InterPro" id="IPR000477">
    <property type="entry name" value="RT_dom"/>
</dbReference>
<dbReference type="Pfam" id="PF00078">
    <property type="entry name" value="RVT_1"/>
    <property type="match status" value="1"/>
</dbReference>
<sequence>MAEDQQPAIHEQDTLPMPTHSQTPLTQAIPLPIPTDISTAHSGVPSGHPSPTAQTASNLVDSAHFTALEGMVNQLVTNMATNMTELMAMLRDQNLASSSFTPPPEHRTTVDPNPVVPPIHVTDSEDISFSGMAHVPTIHPISDPLPLPPAPTAVPLPLAASLFADSAMHALPPLTMPMCPPIYTIPPPTAAPPAPLIDFFPETETEQERRMKKMEETIRALQAGNSRFDYSDSDWNLFPGMRLPPKIKIPDFKRYDGTRDPWHHLRHYQSKMLPYWDYEEFVIQTFQDSLTGSTLDWFMTLKAGNVPTWTNLSQKFLDQYQFCVETPPTLLDLSMTEMREAQQTYSPTIPTVIQSPPPQHCAPAQVQQSRIPASRSPQPTQRALAPQVQQGGVTQPRQRKQYTPLSTPPSHIFQQLLAGNKIKTEGAPGHTLDTCWRLQDKIQEMINTKQISFNEGKPPNVRMNPLLDHGSGSGPSANMISIATIGEDDNLQEILIPFIIDYPLAEIAFALAPFVIEVPTKEPYQDRRVPWDYGGEVANMEQEMSAMGITRSGRVYQGPEPADKGKAPTATFSVVPKVALLSTKKVTEQEAEAFMKVIKANEFRVVEQMGKSPAHILLLALLLSSELHRDALLKVLTAAQVPKDTAPNRIEETVSSIFSNQISFAEDELPSEGQGHLRALHIVCRCNNHVVGRVMIDNGYALNVCPVSTLKQMNVDMSHIHASKTTPPAREPWIHAAEAVPSSLHQKLKFFIEGKLITVNGEEDYAVYKETAVLYISIGEDQNLPFHSFDTISVIRDYGEVGPSQADRMIGKVLLKNDYVRGTGLGARGDSIFAPPVMRSCRLAVESISNVSLHIMGGTSDSPITESDDFSSDAVESFLVLPAIYAVTEETSSELQSNPNHRYNDSNSSETHLGKSLPVYFEEGLDEDGHVLEIEESLHRLENHQLTLVEPTEEIDIGTAKEPRTLRIRTGLQPAQRSRMIYFLTEYQEVFAWSYTDMPGLDPSIVKHFLSLDTERFPPKRQHLRCQRADLLLRIKEEVIKQVDAGFFEIQMVEKDKITTTIITMWGTFCYMIMHFGLKNAGATYQWAMVTLFHDMMHKEIEVYVDDIIAKSKEGEDHLVNLKRLFDHLKKYKLRLNPAKCTFGIKSGKLIGFVVNEKGIEVDPDNLKAIMKLPPPSTVHEVRSFLGRLNYIARFITNLTDKCQPLFHLLRKNAAFEWDDECQKDFDTVKAYLVQPPVLVPPSPDRPLIPYLTVRQQSIGCMLGQKDDSTHAERAIYYLSKKFTEGESNYLEIEKMCCALVWVMQRLRQYTLYHTVRLLLKTDPLKYLLGSPSFMRNIAKWRCQLTEYDIEYVSRTSVKGQAIADHLIEFSIDDDTPIDSDFPDEGILQVSDEDETLGWKMYFDGAVNSIGSGIGAVLISPEGRHFPVASKIDFPYTNNIAEYEACILGLQAAIDLKVKELEVFGDSMLTIFQTLKQWKMKDPKLVPYYEYLEELTENFENISFTCTPRMKNPFADALAMLSSMVSITKENLIEPLEFEIAKGPAHCDMIEAVHGKPCSLFPEW</sequence>
<name>A0A2I0IF74_PUNGR</name>
<evidence type="ECO:0000313" key="5">
    <source>
        <dbReference type="EMBL" id="PKI42443.1"/>
    </source>
</evidence>
<dbReference type="SUPFAM" id="SSF56672">
    <property type="entry name" value="DNA/RNA polymerases"/>
    <property type="match status" value="1"/>
</dbReference>
<accession>A0A2I0IF74</accession>
<feature type="domain" description="RNase H type-1" evidence="3">
    <location>
        <begin position="1403"/>
        <end position="1519"/>
    </location>
</feature>
<comment type="caution">
    <text evidence="5">The sequence shown here is derived from an EMBL/GenBank/DDBJ whole genome shotgun (WGS) entry which is preliminary data.</text>
</comment>
<feature type="domain" description="Reverse transcriptase/retrotransposon-derived protein RNase H-like" evidence="4">
    <location>
        <begin position="1218"/>
        <end position="1316"/>
    </location>
</feature>
<evidence type="ECO:0000313" key="6">
    <source>
        <dbReference type="Proteomes" id="UP000233551"/>
    </source>
</evidence>
<feature type="compositionally biased region" description="Polar residues" evidence="1">
    <location>
        <begin position="365"/>
        <end position="406"/>
    </location>
</feature>
<feature type="domain" description="Reverse transcriptase" evidence="2">
    <location>
        <begin position="1044"/>
        <end position="1154"/>
    </location>
</feature>
<evidence type="ECO:0000259" key="4">
    <source>
        <dbReference type="Pfam" id="PF17919"/>
    </source>
</evidence>
<dbReference type="SUPFAM" id="SSF53098">
    <property type="entry name" value="Ribonuclease H-like"/>
    <property type="match status" value="1"/>
</dbReference>
<dbReference type="CDD" id="cd09279">
    <property type="entry name" value="RNase_HI_like"/>
    <property type="match status" value="1"/>
</dbReference>
<evidence type="ECO:0000259" key="2">
    <source>
        <dbReference type="Pfam" id="PF00078"/>
    </source>
</evidence>
<dbReference type="InterPro" id="IPR043502">
    <property type="entry name" value="DNA/RNA_pol_sf"/>
</dbReference>
<feature type="region of interest" description="Disordered" evidence="1">
    <location>
        <begin position="353"/>
        <end position="406"/>
    </location>
</feature>
<dbReference type="STRING" id="22663.A0A2I0IF74"/>
<gene>
    <name evidence="5" type="ORF">CRG98_037174</name>
</gene>
<dbReference type="InterPro" id="IPR002156">
    <property type="entry name" value="RNaseH_domain"/>
</dbReference>
<feature type="region of interest" description="Disordered" evidence="1">
    <location>
        <begin position="1"/>
        <end position="55"/>
    </location>
</feature>
<dbReference type="InterPro" id="IPR012337">
    <property type="entry name" value="RNaseH-like_sf"/>
</dbReference>
<evidence type="ECO:0000259" key="3">
    <source>
        <dbReference type="Pfam" id="PF13456"/>
    </source>
</evidence>
<dbReference type="Gene3D" id="3.30.420.10">
    <property type="entry name" value="Ribonuclease H-like superfamily/Ribonuclease H"/>
    <property type="match status" value="1"/>
</dbReference>
<dbReference type="InterPro" id="IPR043128">
    <property type="entry name" value="Rev_trsase/Diguanyl_cyclase"/>
</dbReference>
<dbReference type="Gene3D" id="3.30.70.270">
    <property type="match status" value="2"/>
</dbReference>
<dbReference type="Pfam" id="PF13456">
    <property type="entry name" value="RVT_3"/>
    <property type="match status" value="1"/>
</dbReference>
<evidence type="ECO:0000256" key="1">
    <source>
        <dbReference type="SAM" id="MobiDB-lite"/>
    </source>
</evidence>